<organism evidence="1 2">
    <name type="scientific">Alkalibacterium iburiense</name>
    <dbReference type="NCBI Taxonomy" id="290589"/>
    <lineage>
        <taxon>Bacteria</taxon>
        <taxon>Bacillati</taxon>
        <taxon>Bacillota</taxon>
        <taxon>Bacilli</taxon>
        <taxon>Lactobacillales</taxon>
        <taxon>Carnobacteriaceae</taxon>
        <taxon>Alkalibacterium</taxon>
    </lineage>
</organism>
<keyword evidence="2" id="KW-1185">Reference proteome</keyword>
<sequence length="95" mass="10978">MASFKGVSGCDYYLKMPLSPFVESETDERRSNPYLSPFAKIKFSERRSNPSLSPFKKLKLNERRSSLTPAPTTENNSMKYSDRYVKLLKVKKMSD</sequence>
<name>A0ABN0XA99_9LACT</name>
<protein>
    <submittedName>
        <fullName evidence="1">Uncharacterized protein</fullName>
    </submittedName>
</protein>
<dbReference type="Proteomes" id="UP001501166">
    <property type="component" value="Unassembled WGS sequence"/>
</dbReference>
<evidence type="ECO:0000313" key="1">
    <source>
        <dbReference type="EMBL" id="GAA0359208.1"/>
    </source>
</evidence>
<gene>
    <name evidence="1" type="ORF">GCM10008932_09820</name>
</gene>
<comment type="caution">
    <text evidence="1">The sequence shown here is derived from an EMBL/GenBank/DDBJ whole genome shotgun (WGS) entry which is preliminary data.</text>
</comment>
<evidence type="ECO:0000313" key="2">
    <source>
        <dbReference type="Proteomes" id="UP001501166"/>
    </source>
</evidence>
<proteinExistence type="predicted"/>
<reference evidence="1 2" key="1">
    <citation type="journal article" date="2019" name="Int. J. Syst. Evol. Microbiol.">
        <title>The Global Catalogue of Microorganisms (GCM) 10K type strain sequencing project: providing services to taxonomists for standard genome sequencing and annotation.</title>
        <authorList>
            <consortium name="The Broad Institute Genomics Platform"/>
            <consortium name="The Broad Institute Genome Sequencing Center for Infectious Disease"/>
            <person name="Wu L."/>
            <person name="Ma J."/>
        </authorList>
    </citation>
    <scope>NUCLEOTIDE SEQUENCE [LARGE SCALE GENOMIC DNA]</scope>
    <source>
        <strain evidence="1 2">JCM 12662</strain>
    </source>
</reference>
<dbReference type="EMBL" id="BAAACW010000059">
    <property type="protein sequence ID" value="GAA0359208.1"/>
    <property type="molecule type" value="Genomic_DNA"/>
</dbReference>
<accession>A0ABN0XA99</accession>